<feature type="compositionally biased region" description="Acidic residues" evidence="6">
    <location>
        <begin position="2483"/>
        <end position="2498"/>
    </location>
</feature>
<dbReference type="InterPro" id="IPR013783">
    <property type="entry name" value="Ig-like_fold"/>
</dbReference>
<keyword evidence="7" id="KW-0812">Transmembrane</keyword>
<accession>A0A412G0L9</accession>
<dbReference type="InterPro" id="IPR011071">
    <property type="entry name" value="Lyase_8-like_C"/>
</dbReference>
<dbReference type="GeneID" id="83015573"/>
<dbReference type="GO" id="GO:0016798">
    <property type="term" value="F:hydrolase activity, acting on glycosyl bonds"/>
    <property type="evidence" value="ECO:0007669"/>
    <property type="project" value="InterPro"/>
</dbReference>
<feature type="domain" description="F5/8 type C" evidence="9">
    <location>
        <begin position="264"/>
        <end position="402"/>
    </location>
</feature>
<keyword evidence="11" id="KW-1185">Reference proteome</keyword>
<dbReference type="InterPro" id="IPR012970">
    <property type="entry name" value="Lyase_8_alpha_N"/>
</dbReference>
<protein>
    <submittedName>
        <fullName evidence="10">DUF5011 domain-containing protein</fullName>
    </submittedName>
</protein>
<evidence type="ECO:0000256" key="3">
    <source>
        <dbReference type="ARBA" id="ARBA00022801"/>
    </source>
</evidence>
<dbReference type="InterPro" id="IPR032179">
    <property type="entry name" value="Cry22Aa_Ig-like"/>
</dbReference>
<dbReference type="Gene3D" id="2.60.40.10">
    <property type="entry name" value="Immunoglobulins"/>
    <property type="match status" value="1"/>
</dbReference>
<dbReference type="CDD" id="cd01083">
    <property type="entry name" value="GAG_Lyase"/>
    <property type="match status" value="1"/>
</dbReference>
<sequence>MKKLLSFLMAVVTALTVIIPSQATPLFAQSPEAPVTLRVGTWNIAANKHPDLAAMSNVIAENNIEVLAVQEVDMFNNRNNTDMMAGLTSAKLAHTDFAKFRDYEGGEFGIGFVSQYPILKSSASPLETYELEATKVAQRIVVEKDGKQIALYNVHLSAQTPKQMTARELRQIQMTQLAEQIANDPVEYKVIMGDFNTDQDTYEFSRLLDYFNMANGRDDQWLRTYWPDDDPAMKVFAVDNILATKNIEIDNIKVVNNKLSDHYMLTADLTLSDEKAPELRQNRALGAEVNVSSSDEGTSAFALVDYQYGKGWTSSEAKAEITLRLDHVVENAQVKLIWGDQKPTHYTISTSFTGKNWTKTADVSDAKAIDSLTVGNARYIKLELLEKTADIYDLREIEVLGKFNDALDTTNENILENSGFEVWEPIVVPHPDQPNTTVWWDKAVWENDMKTKPWIYQVHEGNENRAVYYMAYQDAEDKHEGQYSVRIEKRTGADREGYFKLQDYPFIKGQAYKISFWYKTENLSSDCLTLKIFGKDNKVKQSKDWTHFEEVYTANAATSLVNLYLLGKTSTGTFWVDDFQIIPVSTSESLPVSASSLDVQLEAQRLAVNETAQAVAAVYPANAEDQDVIWSSSNPKAATVNEEGKITALGRGNTVITAMLKSQPLMRSSVPLTVYSDKIEIQALETAIAEAETLLPEAYTQASWARVEKALIEAHAVLSSAEMDQDAVDAVLASLQQAVKYLVESSEKDAAYQKIMNYWASELVGDTSGTFQDEIYLENVRNLDEKSLNYLNTMKDPLSPNTQELWTDKAMNDAEMGAKVTEVLDRLKMIATQYRTPLSDLYQDETVRVQILEAMEFVLANKYGPDTKKGSSNWWDWEIGSPRSMMDVAFLMAEELPAAMKQQIIKTIDRFVPKADYRLNSSLKETGANLIDKVSIVIKRAAFEGNSERLKHAQSCMAPLFTYVTSGDGFYKDGSFIQHTSIPYNGSYGFVLLDELTNCLIMLNFTEHAVSPENVALYETFLKDSFIPFLSYGGNVLDLVRGRAVSRMAQQGDTMGMKMMGTILQYAETADTESAAELRSQIKTIAAEKFSQPQTQDFSLVPYSDYIRIQVLLNTEDVETATRQNSYNVYSYMDRTVVHRENFTFTVSNSSNRMYNTEQGNNENNKGRYQGMGHTQIYTSDISQYNDHYFATVDNYRVSGVTTAHQDISFNTSGQSAWAGGTTLDGVNGVTGLILTGNKPFSKPSASGTGNDSNISGSRSGISGYKSYFVFGDQLIFLGTGITNDGSDSEVATVETIVDNRKIKADGSNRLIVDGVVKLSENGEEVLSHPTYAWLEGNAGDAIGYVFLDPAEIMIKKETRTGTWNEVNKLAKFTDYTERTNNFLSLAVQHGQKPTDSQYAYIVLPNASQEETAGYAADEHIQIIKQEGGVHAVKDLASGQIAMNFFTAGSAGEVTVDKPLSIIIEKTDNAENIRLAVSDPTRSLSEATVTLDNVNLQHLDVLRGEAQIIRAEGNSVSLKVNFNLKDGQPREIELGTTYDSQSINYASQAQGAHPATASSQVNDSRAAKYANDGDYTASTSRWASAYTQSNDLIGSNLSAETKAAENDQWLDIDLGQKRTISQVVITWEAANAREYKIQGSLNGEEYFDLYHAVIENAGKAGRTDTLTFERTEVQYLRMKGIERSHYQGGYSIVELEAYENLSLTASLEKAQALLTKYNDASAFVSETMYSQVKSEVEKAIAAGNSLIQQGAAYDDTELARIVNEVESACSRFNAAVLHVEQVVITEGDDLLLGKTEGLQLHASVMPSNAYNKAIRWESSDPQIATVDESGYVQAINGGTTTIRAIALDNEVSAEITITVESKVSGIALNQSEAAVMRGETVTLQAYVEPADANNKNVLWSSSDESVATVDQSGVVTTHGIGIATITATTEEGGYQADCTIKVDADIKGTENLMIGAVATASSTVSANGVTPQGAVDQDYTTRWASNYKDISEAEAEDQWLLMELPEARTINEVRITWFSETVYGKEYQILGSNDGENFEVMANVTDGQNKQYIINCSEMTVKYVKFQGIKRTATNGGYGIVEFEAYYNPRIVDTLTEAKLLASRYDEELVGNYAGYQQLKAAISQAEALIQGEFTSAEIQQAVSALSAGIEAYQVEIIAVESVQVAQHEITLEIKTTAEIQATVTPENAIDKQLIYTTSNDSVVQVDQNGLLTALRKGTAVITVTSRDGGYSATVNVTVTALTDNPPVITASDVTIEQGNRFNPLDYATVSDVEDQDLVLTEEHVVANDVDPSIAGVYHVTYRVADSAGNIAEKTIQVTVVETPTETTLTSDQGIKITGLFTSGETLTVSDVTANHSNFDQQEIVQVWQLKVVSSRMRGLPEYEIRIPFTGKKEGIGLYRYNVSYQAISDFKIEGDELVFKTSVAEGVYAITRRIADPKPDMPSEPSDEVNSANPAVPAPQETQKSTGNFWNSLFGKHSNKETEEETTPVEEPNSEAQDEPKTETPTPTPNSELTPDYRREEKSSAAPWMMIGGAVLVLVGGAAFWLIKKGGKHTGEE</sequence>
<keyword evidence="2 8" id="KW-0732">Signal</keyword>
<evidence type="ECO:0000259" key="9">
    <source>
        <dbReference type="PROSITE" id="PS50022"/>
    </source>
</evidence>
<dbReference type="SUPFAM" id="SSF49373">
    <property type="entry name" value="Invasin/intimin cell-adhesion fragments"/>
    <property type="match status" value="4"/>
</dbReference>
<dbReference type="InterPro" id="IPR036691">
    <property type="entry name" value="Endo/exonu/phosph_ase_sf"/>
</dbReference>
<feature type="active site" evidence="5">
    <location>
        <position position="988"/>
    </location>
</feature>
<dbReference type="SUPFAM" id="SSF74650">
    <property type="entry name" value="Galactose mutarotase-like"/>
    <property type="match status" value="1"/>
</dbReference>
<dbReference type="Pfam" id="PF02884">
    <property type="entry name" value="Lyase_8_C"/>
    <property type="match status" value="1"/>
</dbReference>
<dbReference type="InterPro" id="IPR008964">
    <property type="entry name" value="Invasin/intimin_cell_adhesion"/>
</dbReference>
<dbReference type="Gene3D" id="2.70.98.10">
    <property type="match status" value="1"/>
</dbReference>
<dbReference type="Pfam" id="PF08124">
    <property type="entry name" value="Lyase_8_N"/>
    <property type="match status" value="1"/>
</dbReference>
<dbReference type="SUPFAM" id="SSF56219">
    <property type="entry name" value="DNase I-like"/>
    <property type="match status" value="1"/>
</dbReference>
<dbReference type="InterPro" id="IPR038970">
    <property type="entry name" value="Lyase_8"/>
</dbReference>
<dbReference type="InterPro" id="IPR003343">
    <property type="entry name" value="Big_2"/>
</dbReference>
<dbReference type="Proteomes" id="UP000284178">
    <property type="component" value="Unassembled WGS sequence"/>
</dbReference>
<comment type="caution">
    <text evidence="10">The sequence shown here is derived from an EMBL/GenBank/DDBJ whole genome shotgun (WGS) entry which is preliminary data.</text>
</comment>
<feature type="compositionally biased region" description="Low complexity" evidence="6">
    <location>
        <begin position="2504"/>
        <end position="2515"/>
    </location>
</feature>
<dbReference type="Pfam" id="PF00754">
    <property type="entry name" value="F5_F8_type_C"/>
    <property type="match status" value="2"/>
</dbReference>
<dbReference type="InterPro" id="IPR003159">
    <property type="entry name" value="Lyase_8_central_dom"/>
</dbReference>
<dbReference type="SMART" id="SM00635">
    <property type="entry name" value="BID_2"/>
    <property type="match status" value="4"/>
</dbReference>
<feature type="transmembrane region" description="Helical" evidence="7">
    <location>
        <begin position="2526"/>
        <end position="2548"/>
    </location>
</feature>
<dbReference type="Pfam" id="PF02018">
    <property type="entry name" value="CBM_4_9"/>
    <property type="match status" value="1"/>
</dbReference>
<keyword evidence="7" id="KW-0472">Membrane</keyword>
<evidence type="ECO:0000256" key="6">
    <source>
        <dbReference type="SAM" id="MobiDB-lite"/>
    </source>
</evidence>
<evidence type="ECO:0000256" key="1">
    <source>
        <dbReference type="ARBA" id="ARBA00006699"/>
    </source>
</evidence>
<dbReference type="InterPro" id="IPR005135">
    <property type="entry name" value="Endo/exonuclease/phosphatase"/>
</dbReference>
<dbReference type="RefSeq" id="WP_117894984.1">
    <property type="nucleotide sequence ID" value="NZ_CABJCV010000010.1"/>
</dbReference>
<keyword evidence="7" id="KW-1133">Transmembrane helix</keyword>
<keyword evidence="3" id="KW-0378">Hydrolase</keyword>
<dbReference type="Pfam" id="PF07554">
    <property type="entry name" value="FIVAR"/>
    <property type="match status" value="1"/>
</dbReference>
<dbReference type="SUPFAM" id="SSF48230">
    <property type="entry name" value="Chondroitin AC/alginate lyase"/>
    <property type="match status" value="1"/>
</dbReference>
<dbReference type="GO" id="GO:0005576">
    <property type="term" value="C:extracellular region"/>
    <property type="evidence" value="ECO:0007669"/>
    <property type="project" value="InterPro"/>
</dbReference>
<dbReference type="SUPFAM" id="SSF49785">
    <property type="entry name" value="Galactose-binding domain-like"/>
    <property type="match status" value="4"/>
</dbReference>
<evidence type="ECO:0000256" key="2">
    <source>
        <dbReference type="ARBA" id="ARBA00022729"/>
    </source>
</evidence>
<dbReference type="Pfam" id="PF03372">
    <property type="entry name" value="Exo_endo_phos"/>
    <property type="match status" value="1"/>
</dbReference>
<dbReference type="SUPFAM" id="SSF49863">
    <property type="entry name" value="Hyaluronate lyase-like, C-terminal domain"/>
    <property type="match status" value="1"/>
</dbReference>
<comment type="similarity">
    <text evidence="1">Belongs to the polysaccharide lyase 8 family.</text>
</comment>
<evidence type="ECO:0000256" key="4">
    <source>
        <dbReference type="ARBA" id="ARBA00023239"/>
    </source>
</evidence>
<dbReference type="GO" id="GO:0016837">
    <property type="term" value="F:carbon-oxygen lyase activity, acting on polysaccharides"/>
    <property type="evidence" value="ECO:0007669"/>
    <property type="project" value="UniProtKB-ARBA"/>
</dbReference>
<dbReference type="Pfam" id="PF02278">
    <property type="entry name" value="Lyase_8"/>
    <property type="match status" value="1"/>
</dbReference>
<proteinExistence type="inferred from homology"/>
<dbReference type="Gene3D" id="2.60.40.1080">
    <property type="match status" value="4"/>
</dbReference>
<dbReference type="Pfam" id="PF16403">
    <property type="entry name" value="Bact_surface_Ig-like"/>
    <property type="match status" value="1"/>
</dbReference>
<reference evidence="10 11" key="1">
    <citation type="submission" date="2018-08" db="EMBL/GenBank/DDBJ databases">
        <title>A genome reference for cultivated species of the human gut microbiota.</title>
        <authorList>
            <person name="Zou Y."/>
            <person name="Xue W."/>
            <person name="Luo G."/>
        </authorList>
    </citation>
    <scope>NUCLEOTIDE SEQUENCE [LARGE SCALE GENOMIC DNA]</scope>
    <source>
        <strain evidence="10 11">AF24-29</strain>
    </source>
</reference>
<dbReference type="InterPro" id="IPR008979">
    <property type="entry name" value="Galactose-bd-like_sf"/>
</dbReference>
<dbReference type="InterPro" id="IPR014718">
    <property type="entry name" value="GH-type_carb-bd"/>
</dbReference>
<name>A0A412G0L9_9FIRM</name>
<feature type="domain" description="F5/8 type C" evidence="9">
    <location>
        <begin position="1538"/>
        <end position="1700"/>
    </location>
</feature>
<dbReference type="InterPro" id="IPR000421">
    <property type="entry name" value="FA58C"/>
</dbReference>
<dbReference type="GO" id="GO:0030246">
    <property type="term" value="F:carbohydrate binding"/>
    <property type="evidence" value="ECO:0007669"/>
    <property type="project" value="InterPro"/>
</dbReference>
<dbReference type="InterPro" id="IPR004103">
    <property type="entry name" value="Lyase_8_C"/>
</dbReference>
<evidence type="ECO:0000256" key="8">
    <source>
        <dbReference type="SAM" id="SignalP"/>
    </source>
</evidence>
<gene>
    <name evidence="10" type="ORF">DWY25_09185</name>
</gene>
<evidence type="ECO:0000256" key="5">
    <source>
        <dbReference type="PIRSR" id="PIRSR638970-1"/>
    </source>
</evidence>
<dbReference type="Gene3D" id="3.60.10.10">
    <property type="entry name" value="Endonuclease/exonuclease/phosphatase"/>
    <property type="match status" value="1"/>
</dbReference>
<dbReference type="GO" id="GO:0005975">
    <property type="term" value="P:carbohydrate metabolic process"/>
    <property type="evidence" value="ECO:0007669"/>
    <property type="project" value="InterPro"/>
</dbReference>
<feature type="domain" description="F5/8 type C" evidence="9">
    <location>
        <begin position="1942"/>
        <end position="2088"/>
    </location>
</feature>
<dbReference type="InterPro" id="IPR011013">
    <property type="entry name" value="Gal_mutarotase_sf_dom"/>
</dbReference>
<dbReference type="Gene3D" id="1.50.10.100">
    <property type="entry name" value="Chondroitin AC/alginate lyase"/>
    <property type="match status" value="1"/>
</dbReference>
<feature type="signal peptide" evidence="8">
    <location>
        <begin position="1"/>
        <end position="23"/>
    </location>
</feature>
<feature type="active site" evidence="5">
    <location>
        <position position="979"/>
    </location>
</feature>
<dbReference type="EMBL" id="QRUP01000010">
    <property type="protein sequence ID" value="RGR73975.1"/>
    <property type="molecule type" value="Genomic_DNA"/>
</dbReference>
<dbReference type="InterPro" id="IPR003305">
    <property type="entry name" value="CenC_carb-bd"/>
</dbReference>
<dbReference type="PANTHER" id="PTHR38481">
    <property type="entry name" value="HYALURONATE LYASE"/>
    <property type="match status" value="1"/>
</dbReference>
<dbReference type="Pfam" id="PF02368">
    <property type="entry name" value="Big_2"/>
    <property type="match status" value="4"/>
</dbReference>
<feature type="chain" id="PRO_5038512820" evidence="8">
    <location>
        <begin position="24"/>
        <end position="2558"/>
    </location>
</feature>
<dbReference type="PANTHER" id="PTHR38481:SF1">
    <property type="entry name" value="HYALURONATE LYASE"/>
    <property type="match status" value="1"/>
</dbReference>
<feature type="compositionally biased region" description="Polar residues" evidence="6">
    <location>
        <begin position="2461"/>
        <end position="2472"/>
    </location>
</feature>
<dbReference type="Gene3D" id="1.20.1270.90">
    <property type="entry name" value="AF1782-like"/>
    <property type="match status" value="1"/>
</dbReference>
<feature type="region of interest" description="Disordered" evidence="6">
    <location>
        <begin position="2436"/>
        <end position="2523"/>
    </location>
</feature>
<dbReference type="Gene3D" id="2.60.220.10">
    <property type="entry name" value="Polysaccharide lyase family 8-like, C-terminal"/>
    <property type="match status" value="1"/>
</dbReference>
<dbReference type="InterPro" id="IPR008929">
    <property type="entry name" value="Chondroitin_lyas"/>
</dbReference>
<feature type="active site" evidence="5">
    <location>
        <position position="1043"/>
    </location>
</feature>
<keyword evidence="4" id="KW-0456">Lyase</keyword>
<dbReference type="Gene3D" id="2.60.120.260">
    <property type="entry name" value="Galactose-binding domain-like"/>
    <property type="match status" value="4"/>
</dbReference>
<evidence type="ECO:0000256" key="7">
    <source>
        <dbReference type="SAM" id="Phobius"/>
    </source>
</evidence>
<organism evidence="10 11">
    <name type="scientific">Holdemania filiformis</name>
    <dbReference type="NCBI Taxonomy" id="61171"/>
    <lineage>
        <taxon>Bacteria</taxon>
        <taxon>Bacillati</taxon>
        <taxon>Bacillota</taxon>
        <taxon>Erysipelotrichia</taxon>
        <taxon>Erysipelotrichales</taxon>
        <taxon>Erysipelotrichaceae</taxon>
        <taxon>Holdemania</taxon>
    </lineage>
</organism>
<evidence type="ECO:0000313" key="10">
    <source>
        <dbReference type="EMBL" id="RGR73975.1"/>
    </source>
</evidence>
<evidence type="ECO:0000313" key="11">
    <source>
        <dbReference type="Proteomes" id="UP000284178"/>
    </source>
</evidence>
<dbReference type="PROSITE" id="PS50022">
    <property type="entry name" value="FA58C_3"/>
    <property type="match status" value="3"/>
</dbReference>